<dbReference type="InterPro" id="IPR029062">
    <property type="entry name" value="Class_I_gatase-like"/>
</dbReference>
<dbReference type="PROSITE" id="PS51130">
    <property type="entry name" value="PDXT_SNO_2"/>
    <property type="match status" value="1"/>
</dbReference>
<dbReference type="Proteomes" id="UP000501346">
    <property type="component" value="Chromosome SeXIII-ScXIII"/>
</dbReference>
<dbReference type="PANTHER" id="PTHR31559">
    <property type="entry name" value="PYRIDOXAL 5'-PHOSPHATE SYNTHASE SUBUNIT SNO"/>
    <property type="match status" value="1"/>
</dbReference>
<evidence type="ECO:0000256" key="8">
    <source>
        <dbReference type="PIRSR" id="PIRSR005639-2"/>
    </source>
</evidence>
<keyword evidence="3" id="KW-0378">Hydrolase</keyword>
<evidence type="ECO:0000256" key="4">
    <source>
        <dbReference type="ARBA" id="ARBA00022962"/>
    </source>
</evidence>
<dbReference type="PROSITE" id="PS01236">
    <property type="entry name" value="PDXT_SNO_1"/>
    <property type="match status" value="1"/>
</dbReference>
<comment type="catalytic activity">
    <reaction evidence="6">
        <text>L-glutamine + H2O = L-glutamate + NH4(+)</text>
        <dbReference type="Rhea" id="RHEA:15889"/>
        <dbReference type="ChEBI" id="CHEBI:15377"/>
        <dbReference type="ChEBI" id="CHEBI:28938"/>
        <dbReference type="ChEBI" id="CHEBI:29985"/>
        <dbReference type="ChEBI" id="CHEBI:58359"/>
        <dbReference type="EC" id="3.5.1.2"/>
    </reaction>
</comment>
<feature type="active site" description="Charge relay system" evidence="7">
    <location>
        <position position="200"/>
    </location>
</feature>
<feature type="active site" description="Charge relay system" evidence="7">
    <location>
        <position position="198"/>
    </location>
</feature>
<dbReference type="PANTHER" id="PTHR31559:SF0">
    <property type="entry name" value="PYRIDOXAL 5'-PHOSPHATE SYNTHASE SUBUNIT SNO1-RELATED"/>
    <property type="match status" value="1"/>
</dbReference>
<dbReference type="EMBL" id="CP049010">
    <property type="protein sequence ID" value="QID87233.1"/>
    <property type="molecule type" value="Genomic_DNA"/>
</dbReference>
<dbReference type="Pfam" id="PF01174">
    <property type="entry name" value="SNO"/>
    <property type="match status" value="1"/>
</dbReference>
<dbReference type="Gene3D" id="3.40.50.880">
    <property type="match status" value="1"/>
</dbReference>
<dbReference type="PIRSF" id="PIRSF005639">
    <property type="entry name" value="Glut_amidoT_SNO"/>
    <property type="match status" value="1"/>
</dbReference>
<dbReference type="GO" id="GO:0008614">
    <property type="term" value="P:pyridoxine metabolic process"/>
    <property type="evidence" value="ECO:0007669"/>
    <property type="project" value="TreeGrafter"/>
</dbReference>
<feature type="binding site" evidence="8">
    <location>
        <begin position="155"/>
        <end position="156"/>
    </location>
    <ligand>
        <name>L-glutamine</name>
        <dbReference type="ChEBI" id="CHEBI:58359"/>
    </ligand>
</feature>
<dbReference type="SUPFAM" id="SSF52317">
    <property type="entry name" value="Class I glutamine amidotransferase-like"/>
    <property type="match status" value="1"/>
</dbReference>
<organism evidence="9 10">
    <name type="scientific">Saccharomyces pastorianus</name>
    <name type="common">Lager yeast</name>
    <name type="synonym">Saccharomyces cerevisiae x Saccharomyces eubayanus</name>
    <dbReference type="NCBI Taxonomy" id="27292"/>
    <lineage>
        <taxon>Eukaryota</taxon>
        <taxon>Fungi</taxon>
        <taxon>Dikarya</taxon>
        <taxon>Ascomycota</taxon>
        <taxon>Saccharomycotina</taxon>
        <taxon>Saccharomycetes</taxon>
        <taxon>Saccharomycetales</taxon>
        <taxon>Saccharomycetaceae</taxon>
        <taxon>Saccharomyces</taxon>
    </lineage>
</organism>
<evidence type="ECO:0000313" key="10">
    <source>
        <dbReference type="Proteomes" id="UP000501346"/>
    </source>
</evidence>
<dbReference type="GO" id="GO:0004359">
    <property type="term" value="F:glutaminase activity"/>
    <property type="evidence" value="ECO:0007669"/>
    <property type="project" value="UniProtKB-EC"/>
</dbReference>
<dbReference type="OrthoDB" id="2039at2759"/>
<dbReference type="NCBIfam" id="TIGR03800">
    <property type="entry name" value="PLP_synth_Pdx2"/>
    <property type="match status" value="1"/>
</dbReference>
<keyword evidence="10" id="KW-1185">Reference proteome</keyword>
<gene>
    <name evidence="9" type="primary">SNO1_2</name>
    <name evidence="9" type="ORF">GRS66_009901</name>
</gene>
<evidence type="ECO:0000256" key="6">
    <source>
        <dbReference type="ARBA" id="ARBA00049534"/>
    </source>
</evidence>
<protein>
    <recommendedName>
        <fullName evidence="2">glutaminase</fullName>
        <ecNumber evidence="2">3.5.1.2</ecNumber>
    </recommendedName>
</protein>
<dbReference type="PROSITE" id="PS51273">
    <property type="entry name" value="GATASE_TYPE_1"/>
    <property type="match status" value="1"/>
</dbReference>
<dbReference type="GO" id="GO:0042823">
    <property type="term" value="P:pyridoxal phosphate biosynthetic process"/>
    <property type="evidence" value="ECO:0007669"/>
    <property type="project" value="InterPro"/>
</dbReference>
<dbReference type="CDD" id="cd01749">
    <property type="entry name" value="GATase1_PB"/>
    <property type="match status" value="1"/>
</dbReference>
<keyword evidence="4" id="KW-0315">Glutamine amidotransferase</keyword>
<accession>A0A6C1EEI9</accession>
<evidence type="ECO:0000313" key="9">
    <source>
        <dbReference type="EMBL" id="QID87233.1"/>
    </source>
</evidence>
<dbReference type="GO" id="GO:1903600">
    <property type="term" value="C:glutaminase complex"/>
    <property type="evidence" value="ECO:0007669"/>
    <property type="project" value="TreeGrafter"/>
</dbReference>
<dbReference type="GO" id="GO:0016829">
    <property type="term" value="F:lyase activity"/>
    <property type="evidence" value="ECO:0007669"/>
    <property type="project" value="UniProtKB-KW"/>
</dbReference>
<reference evidence="9 10" key="1">
    <citation type="journal article" date="2019" name="BMC Genomics">
        <title>Chromosome level assembly and comparative genome analysis confirm lager-brewing yeasts originated from a single hybridization.</title>
        <authorList>
            <person name="Salazar A.N."/>
            <person name="Gorter de Vries A.R."/>
            <person name="van den Broek M."/>
            <person name="Brouwers N."/>
            <person name="de la Torre Cortes P."/>
            <person name="Kuijpers N.G.A."/>
            <person name="Daran J.G."/>
            <person name="Abeel T."/>
        </authorList>
    </citation>
    <scope>NUCLEOTIDE SEQUENCE [LARGE SCALE GENOMIC DNA]</scope>
    <source>
        <strain evidence="9 10">CBS 1483</strain>
    </source>
</reference>
<name>A0A6C1EEI9_SACPS</name>
<dbReference type="InterPro" id="IPR002161">
    <property type="entry name" value="PdxT/SNO"/>
</dbReference>
<evidence type="ECO:0000256" key="1">
    <source>
        <dbReference type="ARBA" id="ARBA00008345"/>
    </source>
</evidence>
<proteinExistence type="inferred from homology"/>
<keyword evidence="5" id="KW-0456">Lyase</keyword>
<feature type="binding site" evidence="8">
    <location>
        <begin position="62"/>
        <end position="64"/>
    </location>
    <ligand>
        <name>L-glutamine</name>
        <dbReference type="ChEBI" id="CHEBI:58359"/>
    </ligand>
</feature>
<dbReference type="GO" id="GO:0005829">
    <property type="term" value="C:cytosol"/>
    <property type="evidence" value="ECO:0007669"/>
    <property type="project" value="TreeGrafter"/>
</dbReference>
<feature type="binding site" evidence="8">
    <location>
        <position position="124"/>
    </location>
    <ligand>
        <name>L-glutamine</name>
        <dbReference type="ChEBI" id="CHEBI:58359"/>
    </ligand>
</feature>
<dbReference type="EC" id="3.5.1.2" evidence="2"/>
<dbReference type="AlphaFoldDB" id="A0A6C1EEI9"/>
<evidence type="ECO:0000256" key="5">
    <source>
        <dbReference type="ARBA" id="ARBA00023239"/>
    </source>
</evidence>
<evidence type="ECO:0000256" key="7">
    <source>
        <dbReference type="PIRSR" id="PIRSR005639-1"/>
    </source>
</evidence>
<sequence length="219" mass="24341">MESQTVSMKVIGVLALQGAFLEHANHLKKCLAANDYGVGIDVRIIKTPEELAKCDALIIPGGESTSMSLIAQRTGLYPHLYKFVHNPEKVIWGTCAGLIFLSAQLENENALVKTLGVLKVDVRRNAFGRQAQSFTKECDFSKFIPGCTDFPATFIRAPVVEEILDPIAVKSLYELPMNGKNVVVAAQQDHNILVTSFHPELAENDIRFHDWFIRQFVSI</sequence>
<comment type="similarity">
    <text evidence="1">Belongs to the glutaminase PdxT/SNO family.</text>
</comment>
<feature type="active site" description="Nucleophile" evidence="7">
    <location>
        <position position="95"/>
    </location>
</feature>
<evidence type="ECO:0000256" key="3">
    <source>
        <dbReference type="ARBA" id="ARBA00022801"/>
    </source>
</evidence>
<evidence type="ECO:0000256" key="2">
    <source>
        <dbReference type="ARBA" id="ARBA00012918"/>
    </source>
</evidence>
<dbReference type="InterPro" id="IPR021196">
    <property type="entry name" value="PdxT/SNO_CS"/>
</dbReference>